<comment type="caution">
    <text evidence="3">The sequence shown here is derived from an EMBL/GenBank/DDBJ whole genome shotgun (WGS) entry which is preliminary data.</text>
</comment>
<dbReference type="GO" id="GO:0006887">
    <property type="term" value="P:exocytosis"/>
    <property type="evidence" value="ECO:0007669"/>
    <property type="project" value="TreeGrafter"/>
</dbReference>
<name>A0A9P1MG90_9PEZI</name>
<organism evidence="3 4">
    <name type="scientific">Parascedosporium putredinis</name>
    <dbReference type="NCBI Taxonomy" id="1442378"/>
    <lineage>
        <taxon>Eukaryota</taxon>
        <taxon>Fungi</taxon>
        <taxon>Dikarya</taxon>
        <taxon>Ascomycota</taxon>
        <taxon>Pezizomycotina</taxon>
        <taxon>Sordariomycetes</taxon>
        <taxon>Hypocreomycetidae</taxon>
        <taxon>Microascales</taxon>
        <taxon>Microascaceae</taxon>
        <taxon>Parascedosporium</taxon>
    </lineage>
</organism>
<evidence type="ECO:0000313" key="3">
    <source>
        <dbReference type="EMBL" id="CAI4219613.1"/>
    </source>
</evidence>
<evidence type="ECO:0000256" key="1">
    <source>
        <dbReference type="SAM" id="MobiDB-lite"/>
    </source>
</evidence>
<gene>
    <name evidence="3" type="ORF">PPNO1_LOCUS9166</name>
</gene>
<dbReference type="PANTHER" id="PTHR10241:SF25">
    <property type="entry name" value="TOMOSYN, ISOFORM C"/>
    <property type="match status" value="1"/>
</dbReference>
<dbReference type="Gene3D" id="2.130.10.10">
    <property type="entry name" value="YVTN repeat-like/Quinoprotein amine dehydrogenase"/>
    <property type="match status" value="1"/>
</dbReference>
<dbReference type="InterPro" id="IPR015943">
    <property type="entry name" value="WD40/YVTN_repeat-like_dom_sf"/>
</dbReference>
<keyword evidence="4" id="KW-1185">Reference proteome</keyword>
<dbReference type="OrthoDB" id="19944at2759"/>
<sequence length="511" mass="54661">MVETRNQGELILTGGAEAQKPKRKYENRTILQVAHADGTIRIWDSGHGDDIENDAQLQVDVARAVSRYDSVEISAMSMAPSTGEFAAGTSAGEVVVYRWGPNQAYGRDHAQPHDPNPGGLTDITSRAEPPLKTGLQPYTLYEMAKGPITALNVSDIGFVAVGSQGGFFSILDLRGPVIIFQASLSEFARTEKRSSFLKGLRETSGQQEWPVQIKFGVMTLEGDNYSSIACFVGTNTGKVITFKLLPAGEGYTVKVAGVVDLGSPIVAICPIVADTGKPAVATGPIVAGLRGGQQVNGILVVVTQTEIRVFKPATAKGASKSFDDILCDAAAVTELDYRDTIVTENGYVFGWHGPSELALFHVWGLGDALANSADIIINPELMVPPRPTISNLQWISGTQYVSPTDLDLLIGGPDRPPSKRMLEAAAAEQRAMRLANVSGNAGQGSAAGGSQEGWGEYLTRQLNERTEKLNIMGDNMDKLQDASQGWADDVSKVVKKQQRNMLLGGLKGKFL</sequence>
<dbReference type="GO" id="GO:0019905">
    <property type="term" value="F:syntaxin binding"/>
    <property type="evidence" value="ECO:0007669"/>
    <property type="project" value="TreeGrafter"/>
</dbReference>
<feature type="region of interest" description="Disordered" evidence="1">
    <location>
        <begin position="105"/>
        <end position="129"/>
    </location>
</feature>
<dbReference type="InterPro" id="IPR036322">
    <property type="entry name" value="WD40_repeat_dom_sf"/>
</dbReference>
<dbReference type="EMBL" id="CALLCH030000020">
    <property type="protein sequence ID" value="CAI4219613.1"/>
    <property type="molecule type" value="Genomic_DNA"/>
</dbReference>
<dbReference type="GO" id="GO:0005096">
    <property type="term" value="F:GTPase activator activity"/>
    <property type="evidence" value="ECO:0007669"/>
    <property type="project" value="TreeGrafter"/>
</dbReference>
<dbReference type="Proteomes" id="UP000838763">
    <property type="component" value="Unassembled WGS sequence"/>
</dbReference>
<dbReference type="GO" id="GO:0045159">
    <property type="term" value="F:myosin II binding"/>
    <property type="evidence" value="ECO:0007669"/>
    <property type="project" value="TreeGrafter"/>
</dbReference>
<dbReference type="Pfam" id="PF08596">
    <property type="entry name" value="Lgl_C"/>
    <property type="match status" value="2"/>
</dbReference>
<proteinExistence type="predicted"/>
<feature type="domain" description="Lethal giant larvae (Lgl)-like C-terminal" evidence="2">
    <location>
        <begin position="70"/>
        <end position="336"/>
    </location>
</feature>
<dbReference type="AlphaFoldDB" id="A0A9P1MG90"/>
<reference evidence="3" key="1">
    <citation type="submission" date="2022-11" db="EMBL/GenBank/DDBJ databases">
        <authorList>
            <person name="Scott C."/>
            <person name="Bruce N."/>
        </authorList>
    </citation>
    <scope>NUCLEOTIDE SEQUENCE</scope>
</reference>
<dbReference type="CDD" id="cd15873">
    <property type="entry name" value="R-SNARE_STXBP5_6"/>
    <property type="match status" value="1"/>
</dbReference>
<protein>
    <recommendedName>
        <fullName evidence="2">Lethal giant larvae (Lgl)-like C-terminal domain-containing protein</fullName>
    </recommendedName>
</protein>
<dbReference type="GO" id="GO:0005737">
    <property type="term" value="C:cytoplasm"/>
    <property type="evidence" value="ECO:0007669"/>
    <property type="project" value="TreeGrafter"/>
</dbReference>
<dbReference type="PANTHER" id="PTHR10241">
    <property type="entry name" value="LETHAL 2 GIANT LARVAE PROTEIN"/>
    <property type="match status" value="1"/>
</dbReference>
<accession>A0A9P1MG90</accession>
<evidence type="ECO:0000313" key="4">
    <source>
        <dbReference type="Proteomes" id="UP000838763"/>
    </source>
</evidence>
<dbReference type="GO" id="GO:0005886">
    <property type="term" value="C:plasma membrane"/>
    <property type="evidence" value="ECO:0007669"/>
    <property type="project" value="TreeGrafter"/>
</dbReference>
<dbReference type="InterPro" id="IPR013905">
    <property type="entry name" value="Lgl_C_dom"/>
</dbReference>
<dbReference type="GO" id="GO:0006893">
    <property type="term" value="P:Golgi to plasma membrane transport"/>
    <property type="evidence" value="ECO:0007669"/>
    <property type="project" value="TreeGrafter"/>
</dbReference>
<dbReference type="SUPFAM" id="SSF50978">
    <property type="entry name" value="WD40 repeat-like"/>
    <property type="match status" value="1"/>
</dbReference>
<feature type="domain" description="Lethal giant larvae (Lgl)-like C-terminal" evidence="2">
    <location>
        <begin position="339"/>
        <end position="419"/>
    </location>
</feature>
<evidence type="ECO:0000259" key="2">
    <source>
        <dbReference type="Pfam" id="PF08596"/>
    </source>
</evidence>